<dbReference type="InterPro" id="IPR007159">
    <property type="entry name" value="SpoVT-AbrB_dom"/>
</dbReference>
<organism evidence="3 4">
    <name type="scientific">Mesosutterella porci</name>
    <dbReference type="NCBI Taxonomy" id="2915351"/>
    <lineage>
        <taxon>Bacteria</taxon>
        <taxon>Pseudomonadati</taxon>
        <taxon>Pseudomonadota</taxon>
        <taxon>Betaproteobacteria</taxon>
        <taxon>Burkholderiales</taxon>
        <taxon>Sutterellaceae</taxon>
        <taxon>Mesosutterella</taxon>
    </lineage>
</organism>
<keyword evidence="4" id="KW-1185">Reference proteome</keyword>
<dbReference type="RefSeq" id="WP_237978364.1">
    <property type="nucleotide sequence ID" value="NZ_JAKNCT010000004.1"/>
</dbReference>
<evidence type="ECO:0000256" key="1">
    <source>
        <dbReference type="PROSITE-ProRule" id="PRU01076"/>
    </source>
</evidence>
<dbReference type="EMBL" id="JAKNCT010000004">
    <property type="protein sequence ID" value="MCG5030711.1"/>
    <property type="molecule type" value="Genomic_DNA"/>
</dbReference>
<proteinExistence type="predicted"/>
<dbReference type="GO" id="GO:0003677">
    <property type="term" value="F:DNA binding"/>
    <property type="evidence" value="ECO:0007669"/>
    <property type="project" value="UniProtKB-KW"/>
</dbReference>
<evidence type="ECO:0000313" key="4">
    <source>
        <dbReference type="Proteomes" id="UP001297600"/>
    </source>
</evidence>
<dbReference type="Gene3D" id="2.10.260.10">
    <property type="match status" value="1"/>
</dbReference>
<dbReference type="Proteomes" id="UP001297600">
    <property type="component" value="Unassembled WGS sequence"/>
</dbReference>
<feature type="domain" description="SpoVT-AbrB" evidence="2">
    <location>
        <begin position="1"/>
        <end position="47"/>
    </location>
</feature>
<comment type="caution">
    <text evidence="3">The sequence shown here is derived from an EMBL/GenBank/DDBJ whole genome shotgun (WGS) entry which is preliminary data.</text>
</comment>
<dbReference type="InterPro" id="IPR037914">
    <property type="entry name" value="SpoVT-AbrB_sf"/>
</dbReference>
<dbReference type="Pfam" id="PF04014">
    <property type="entry name" value="MazE_antitoxin"/>
    <property type="match status" value="1"/>
</dbReference>
<dbReference type="SUPFAM" id="SSF89447">
    <property type="entry name" value="AbrB/MazE/MraZ-like"/>
    <property type="match status" value="1"/>
</dbReference>
<gene>
    <name evidence="3" type="ORF">MAF45_04530</name>
</gene>
<evidence type="ECO:0000259" key="2">
    <source>
        <dbReference type="PROSITE" id="PS51740"/>
    </source>
</evidence>
<reference evidence="3 4" key="1">
    <citation type="submission" date="2022-02" db="EMBL/GenBank/DDBJ databases">
        <title>Mesosutterella porci, a novel member of the family Sutterellaceae from pig feces.</title>
        <authorList>
            <person name="Wylensek D."/>
            <person name="Clavel T."/>
        </authorList>
    </citation>
    <scope>NUCLEOTIDE SEQUENCE [LARGE SCALE GENOMIC DNA]</scope>
    <source>
        <strain evidence="4">oilRF-744-wt-GAM-9</strain>
    </source>
</reference>
<accession>A0ABS9MQ23</accession>
<dbReference type="NCBIfam" id="TIGR01439">
    <property type="entry name" value="lp_hng_hel_AbrB"/>
    <property type="match status" value="1"/>
</dbReference>
<dbReference type="SMART" id="SM00966">
    <property type="entry name" value="SpoVT_AbrB"/>
    <property type="match status" value="1"/>
</dbReference>
<sequence>MANRLTIKGQVTIPKEVRDFLGLKSGDSLVEFRINPAGAVEVVKAAPKNRASESRRSSARCHARPGIDVLSLLSGVCI</sequence>
<keyword evidence="1 3" id="KW-0238">DNA-binding</keyword>
<dbReference type="PROSITE" id="PS51740">
    <property type="entry name" value="SPOVT_ABRB"/>
    <property type="match status" value="1"/>
</dbReference>
<name>A0ABS9MQ23_9BURK</name>
<protein>
    <submittedName>
        <fullName evidence="3">AbrB/MazE/SpoVT family DNA-binding domain-containing protein</fullName>
    </submittedName>
</protein>
<evidence type="ECO:0000313" key="3">
    <source>
        <dbReference type="EMBL" id="MCG5030711.1"/>
    </source>
</evidence>